<accession>N1U2G6</accession>
<comment type="caution">
    <text evidence="1">The sequence shown here is derived from an EMBL/GenBank/DDBJ whole genome shotgun (WGS) entry which is preliminary data.</text>
</comment>
<protein>
    <submittedName>
        <fullName evidence="1">Uncharacterized protein</fullName>
    </submittedName>
</protein>
<organism evidence="1 2">
    <name type="scientific">Leptospira weilii str. Ecochallenge</name>
    <dbReference type="NCBI Taxonomy" id="1049986"/>
    <lineage>
        <taxon>Bacteria</taxon>
        <taxon>Pseudomonadati</taxon>
        <taxon>Spirochaetota</taxon>
        <taxon>Spirochaetia</taxon>
        <taxon>Leptospirales</taxon>
        <taxon>Leptospiraceae</taxon>
        <taxon>Leptospira</taxon>
    </lineage>
</organism>
<evidence type="ECO:0000313" key="1">
    <source>
        <dbReference type="EMBL" id="EMY12099.1"/>
    </source>
</evidence>
<dbReference type="EMBL" id="AHMI02000321">
    <property type="protein sequence ID" value="EMY12099.1"/>
    <property type="molecule type" value="Genomic_DNA"/>
</dbReference>
<sequence length="47" mass="5520">MHGNPYDGHTLKSAIDQMEKITGFRPKEIYVDVLKFRRLSLNLSRFP</sequence>
<evidence type="ECO:0000313" key="2">
    <source>
        <dbReference type="Proteomes" id="UP000012249"/>
    </source>
</evidence>
<dbReference type="AlphaFoldDB" id="N1U2G6"/>
<reference evidence="1 2" key="1">
    <citation type="submission" date="2013-02" db="EMBL/GenBank/DDBJ databases">
        <authorList>
            <person name="Harkins D.M."/>
            <person name="Durkin A.S."/>
            <person name="Brinkac L.M."/>
            <person name="Haft D.H."/>
            <person name="Selengut J.D."/>
            <person name="Sanka R."/>
            <person name="DePew J."/>
            <person name="Purushe J."/>
            <person name="Haake D.A."/>
            <person name="Matsunaga J."/>
            <person name="Vinetz J.M."/>
            <person name="Sutton G.G."/>
            <person name="Nierman W.C."/>
            <person name="Fouts D.E."/>
        </authorList>
    </citation>
    <scope>NUCLEOTIDE SEQUENCE [LARGE SCALE GENOMIC DNA]</scope>
    <source>
        <strain evidence="1 2">Ecochallenge</strain>
    </source>
</reference>
<name>N1U2G6_9LEPT</name>
<dbReference type="Proteomes" id="UP000012249">
    <property type="component" value="Unassembled WGS sequence"/>
</dbReference>
<proteinExistence type="predicted"/>
<gene>
    <name evidence="1" type="ORF">LEP1GSC043_3507</name>
</gene>